<accession>A0A6S7BP10</accession>
<reference evidence="1 2" key="1">
    <citation type="submission" date="2020-04" db="EMBL/GenBank/DDBJ databases">
        <authorList>
            <person name="De Canck E."/>
        </authorList>
    </citation>
    <scope>NUCLEOTIDE SEQUENCE [LARGE SCALE GENOMIC DNA]</scope>
    <source>
        <strain evidence="1 2">LMG 28614</strain>
    </source>
</reference>
<protein>
    <submittedName>
        <fullName evidence="1">Uncharacterized protein</fullName>
    </submittedName>
</protein>
<dbReference type="AlphaFoldDB" id="A0A6S7BP10"/>
<dbReference type="RefSeq" id="WP_175153598.1">
    <property type="nucleotide sequence ID" value="NZ_CADIKK010000054.1"/>
</dbReference>
<evidence type="ECO:0000313" key="2">
    <source>
        <dbReference type="Proteomes" id="UP000494365"/>
    </source>
</evidence>
<organism evidence="1 2">
    <name type="scientific">Paraburkholderia ultramafica</name>
    <dbReference type="NCBI Taxonomy" id="1544867"/>
    <lineage>
        <taxon>Bacteria</taxon>
        <taxon>Pseudomonadati</taxon>
        <taxon>Pseudomonadota</taxon>
        <taxon>Betaproteobacteria</taxon>
        <taxon>Burkholderiales</taxon>
        <taxon>Burkholderiaceae</taxon>
        <taxon>Paraburkholderia</taxon>
    </lineage>
</organism>
<dbReference type="Proteomes" id="UP000494365">
    <property type="component" value="Unassembled WGS sequence"/>
</dbReference>
<gene>
    <name evidence="1" type="ORF">LMG28614_06717</name>
</gene>
<sequence length="68" mass="7748">MKEVKLTVRKEIDGSRSLFLLHDQLSEHRAGPRTLAANPDAADFYRRVDAVRKDYEAQGVLVKFSDES</sequence>
<proteinExistence type="predicted"/>
<dbReference type="EMBL" id="CADIKK010000054">
    <property type="protein sequence ID" value="CAB3808008.1"/>
    <property type="molecule type" value="Genomic_DNA"/>
</dbReference>
<evidence type="ECO:0000313" key="1">
    <source>
        <dbReference type="EMBL" id="CAB3808008.1"/>
    </source>
</evidence>
<keyword evidence="2" id="KW-1185">Reference proteome</keyword>
<name>A0A6S7BP10_9BURK</name>